<dbReference type="Pfam" id="PF14782">
    <property type="entry name" value="BBS2_GAE"/>
    <property type="match status" value="1"/>
</dbReference>
<dbReference type="Pfam" id="PF14781">
    <property type="entry name" value="BBS2_N"/>
    <property type="match status" value="1"/>
</dbReference>
<evidence type="ECO:0000259" key="13">
    <source>
        <dbReference type="Pfam" id="PF23353"/>
    </source>
</evidence>
<reference evidence="14" key="1">
    <citation type="submission" date="2021-01" db="EMBL/GenBank/DDBJ databases">
        <authorList>
            <person name="Corre E."/>
            <person name="Pelletier E."/>
            <person name="Niang G."/>
            <person name="Scheremetjew M."/>
            <person name="Finn R."/>
            <person name="Kale V."/>
            <person name="Holt S."/>
            <person name="Cochrane G."/>
            <person name="Meng A."/>
            <person name="Brown T."/>
            <person name="Cohen L."/>
        </authorList>
    </citation>
    <scope>NUCLEOTIDE SEQUENCE</scope>
    <source>
        <strain evidence="14">Ms1</strain>
    </source>
</reference>
<dbReference type="EMBL" id="HBFS01005776">
    <property type="protein sequence ID" value="CAD8910688.1"/>
    <property type="molecule type" value="Transcribed_RNA"/>
</dbReference>
<comment type="subcellular location">
    <subcellularLocation>
        <location evidence="1">Cell projection</location>
        <location evidence="1">Cilium</location>
    </subcellularLocation>
    <subcellularLocation>
        <location evidence="2">Cytoplasm</location>
        <location evidence="2">Cytoskeleton</location>
    </subcellularLocation>
</comment>
<dbReference type="Pfam" id="PF23350">
    <property type="entry name" value="BBS2_pf"/>
    <property type="match status" value="1"/>
</dbReference>
<evidence type="ECO:0000259" key="8">
    <source>
        <dbReference type="Pfam" id="PF14781"/>
    </source>
</evidence>
<evidence type="ECO:0000259" key="10">
    <source>
        <dbReference type="Pfam" id="PF14783"/>
    </source>
</evidence>
<dbReference type="Pfam" id="PF23351">
    <property type="entry name" value="BBS2_CtH"/>
    <property type="match status" value="1"/>
</dbReference>
<dbReference type="InterPro" id="IPR029430">
    <property type="entry name" value="BBS2_N"/>
</dbReference>
<evidence type="ECO:0000256" key="5">
    <source>
        <dbReference type="ARBA" id="ARBA00023212"/>
    </source>
</evidence>
<feature type="coiled-coil region" evidence="7">
    <location>
        <begin position="335"/>
        <end position="369"/>
    </location>
</feature>
<evidence type="ECO:0000259" key="12">
    <source>
        <dbReference type="Pfam" id="PF23351"/>
    </source>
</evidence>
<protein>
    <recommendedName>
        <fullName evidence="15">Bardet-Biedl syndrome 2 protein homolog</fullName>
    </recommendedName>
</protein>
<evidence type="ECO:0000256" key="3">
    <source>
        <dbReference type="ARBA" id="ARBA00022490"/>
    </source>
</evidence>
<dbReference type="GO" id="GO:1905515">
    <property type="term" value="P:non-motile cilium assembly"/>
    <property type="evidence" value="ECO:0007669"/>
    <property type="project" value="InterPro"/>
</dbReference>
<dbReference type="GO" id="GO:0016020">
    <property type="term" value="C:membrane"/>
    <property type="evidence" value="ECO:0007669"/>
    <property type="project" value="TreeGrafter"/>
</dbReference>
<dbReference type="InterPro" id="IPR011047">
    <property type="entry name" value="Quinoprotein_ADH-like_sf"/>
</dbReference>
<accession>A0A7S1G4Y1</accession>
<dbReference type="GO" id="GO:0031514">
    <property type="term" value="C:motile cilium"/>
    <property type="evidence" value="ECO:0007669"/>
    <property type="project" value="TreeGrafter"/>
</dbReference>
<dbReference type="InterPro" id="IPR055381">
    <property type="entry name" value="BBS2_CtH_dom"/>
</dbReference>
<dbReference type="InterPro" id="IPR029429">
    <property type="entry name" value="BBS2_Mid"/>
</dbReference>
<dbReference type="InterPro" id="IPR016616">
    <property type="entry name" value="Bardet-Biedl_syndrome_2_prot"/>
</dbReference>
<dbReference type="Pfam" id="PF23353">
    <property type="entry name" value="BBS2_hp"/>
    <property type="match status" value="1"/>
</dbReference>
<evidence type="ECO:0008006" key="15">
    <source>
        <dbReference type="Google" id="ProtNLM"/>
    </source>
</evidence>
<keyword evidence="4" id="KW-0969">Cilium</keyword>
<evidence type="ECO:0000313" key="14">
    <source>
        <dbReference type="EMBL" id="CAD8910688.1"/>
    </source>
</evidence>
<proteinExistence type="predicted"/>
<feature type="domain" description="BBS2 GAE" evidence="9">
    <location>
        <begin position="390"/>
        <end position="478"/>
    </location>
</feature>
<dbReference type="InterPro" id="IPR055379">
    <property type="entry name" value="BBS2_pf_dom"/>
</dbReference>
<dbReference type="PANTHER" id="PTHR32465">
    <property type="entry name" value="BARDET-BIEDL SYNDROME 2 PROTEIN"/>
    <property type="match status" value="1"/>
</dbReference>
<dbReference type="Pfam" id="PF14783">
    <property type="entry name" value="BBS2_Mid"/>
    <property type="match status" value="1"/>
</dbReference>
<evidence type="ECO:0000256" key="6">
    <source>
        <dbReference type="ARBA" id="ARBA00023273"/>
    </source>
</evidence>
<dbReference type="InterPro" id="IPR029333">
    <property type="entry name" value="BBS2_GAE_dom"/>
</dbReference>
<dbReference type="GO" id="GO:0036064">
    <property type="term" value="C:ciliary basal body"/>
    <property type="evidence" value="ECO:0007669"/>
    <property type="project" value="TreeGrafter"/>
</dbReference>
<feature type="domain" description="BBS2 C-terminal helix bundle" evidence="12">
    <location>
        <begin position="687"/>
        <end position="711"/>
    </location>
</feature>
<sequence length="719" mass="78143">MLIPVFQLHLNNGINVRLATVGYYDGKHPSLTCGTSAGKVFIHSPHNREAPAAGGAGGSAYAAGTDPKNQDIRFLNINRKVTALTSGRLQVDGDGDTLCVGTQTNLLAYNTEDNSDLFFKDVPDGVSTLLFGKVQTIEAPLVVVGGNCSIQGFDAAGLELFWTVTGDNVSAMAFCDADGDGNNELLVGSDDFEIRIFRNEDVVSEATETEKIVDLCPIHLTKYGYALANGTVGVYNRASRIWRVKSKTPVNCIGSFDLDADGAPELLAGWQSGKFEVRNDVNGELIYKDMFPSAVSAIVRGDYRMDGREEVIACAIDGEVRGYLPVEVSSDAKDSKADESAMTELLERKKELEMELRGLEQNMKQAKSGETMSAAVLPPSTRVNLDVELNASRGCVDLVVGTNNDTIIKAVVVFALDGGLFEGESLMVYPSMPTGNVHVPLSPPKNTPTELKVQVLVGARGSSVQYHVFELVHRLPRFSMYARATGRTAVPESSVTFHVPERATRLAMWINNNFSVTDARAEGDRLEVAMQSLRDGAPLIITTSPGEGGKIVVRTDDMELAAEIVQAMCADLGVHELESRAEFPAEMTAFQEVLMRVDEYNAIRLKLTAEMADSSNMVKTLVIKAEDARILGDMKLMKRMYSELYTLNNELIGEYTKRSHNHQELLNALKEVNGMIQKAARLRVGTAKARVVSACRAAIKANNIHSLFQIISDGRTAGD</sequence>
<dbReference type="GO" id="GO:0034464">
    <property type="term" value="C:BBSome"/>
    <property type="evidence" value="ECO:0007669"/>
    <property type="project" value="InterPro"/>
</dbReference>
<feature type="domain" description="Ciliary BBSome complex subunit 2 middle region" evidence="10">
    <location>
        <begin position="171"/>
        <end position="278"/>
    </location>
</feature>
<dbReference type="SUPFAM" id="SSF50998">
    <property type="entry name" value="Quinoprotein alcohol dehydrogenase-like"/>
    <property type="match status" value="1"/>
</dbReference>
<feature type="domain" description="BBS2 hairpin" evidence="13">
    <location>
        <begin position="584"/>
        <end position="681"/>
    </location>
</feature>
<dbReference type="AlphaFoldDB" id="A0A7S1G4Y1"/>
<gene>
    <name evidence="14" type="ORF">BSP0115_LOCUS3893</name>
</gene>
<dbReference type="PIRSF" id="PIRSF013684">
    <property type="entry name" value="BBS2"/>
    <property type="match status" value="1"/>
</dbReference>
<evidence type="ECO:0000256" key="4">
    <source>
        <dbReference type="ARBA" id="ARBA00023069"/>
    </source>
</evidence>
<feature type="domain" description="Ciliary BBSome complex subunit 2 N-terminal" evidence="8">
    <location>
        <begin position="20"/>
        <end position="132"/>
    </location>
</feature>
<feature type="domain" description="BBS2 platform" evidence="11">
    <location>
        <begin position="486"/>
        <end position="570"/>
    </location>
</feature>
<evidence type="ECO:0000256" key="1">
    <source>
        <dbReference type="ARBA" id="ARBA00004138"/>
    </source>
</evidence>
<keyword evidence="6" id="KW-0966">Cell projection</keyword>
<keyword evidence="5" id="KW-0206">Cytoskeleton</keyword>
<keyword evidence="3" id="KW-0963">Cytoplasm</keyword>
<keyword evidence="7" id="KW-0175">Coiled coil</keyword>
<evidence type="ECO:0000256" key="7">
    <source>
        <dbReference type="SAM" id="Coils"/>
    </source>
</evidence>
<organism evidence="14">
    <name type="scientific">Bicosoecida sp. CB-2014</name>
    <dbReference type="NCBI Taxonomy" id="1486930"/>
    <lineage>
        <taxon>Eukaryota</taxon>
        <taxon>Sar</taxon>
        <taxon>Stramenopiles</taxon>
        <taxon>Bigyra</taxon>
        <taxon>Opalozoa</taxon>
        <taxon>Bicosoecida</taxon>
    </lineage>
</organism>
<evidence type="ECO:0000259" key="9">
    <source>
        <dbReference type="Pfam" id="PF14782"/>
    </source>
</evidence>
<evidence type="ECO:0000256" key="2">
    <source>
        <dbReference type="ARBA" id="ARBA00004245"/>
    </source>
</evidence>
<dbReference type="InterPro" id="IPR055380">
    <property type="entry name" value="BBS2_hp_dom"/>
</dbReference>
<name>A0A7S1G4Y1_9STRA</name>
<dbReference type="PANTHER" id="PTHR32465:SF0">
    <property type="entry name" value="BARDET-BIEDL SYNDROME 2 PROTEIN"/>
    <property type="match status" value="1"/>
</dbReference>
<evidence type="ECO:0000259" key="11">
    <source>
        <dbReference type="Pfam" id="PF23350"/>
    </source>
</evidence>